<name>A0A8J2SMF4_9STRA</name>
<keyword evidence="2" id="KW-1185">Reference proteome</keyword>
<dbReference type="EMBL" id="CAKKNE010000002">
    <property type="protein sequence ID" value="CAH0369977.1"/>
    <property type="molecule type" value="Genomic_DNA"/>
</dbReference>
<accession>A0A8J2SMF4</accession>
<dbReference type="Proteomes" id="UP000789595">
    <property type="component" value="Unassembled WGS sequence"/>
</dbReference>
<organism evidence="1 2">
    <name type="scientific">Pelagomonas calceolata</name>
    <dbReference type="NCBI Taxonomy" id="35677"/>
    <lineage>
        <taxon>Eukaryota</taxon>
        <taxon>Sar</taxon>
        <taxon>Stramenopiles</taxon>
        <taxon>Ochrophyta</taxon>
        <taxon>Pelagophyceae</taxon>
        <taxon>Pelagomonadales</taxon>
        <taxon>Pelagomonadaceae</taxon>
        <taxon>Pelagomonas</taxon>
    </lineage>
</organism>
<comment type="caution">
    <text evidence="1">The sequence shown here is derived from an EMBL/GenBank/DDBJ whole genome shotgun (WGS) entry which is preliminary data.</text>
</comment>
<gene>
    <name evidence="1" type="ORF">PECAL_2P31240</name>
</gene>
<proteinExistence type="predicted"/>
<protein>
    <submittedName>
        <fullName evidence="1">Uncharacterized protein</fullName>
    </submittedName>
</protein>
<evidence type="ECO:0000313" key="2">
    <source>
        <dbReference type="Proteomes" id="UP000789595"/>
    </source>
</evidence>
<sequence>MDEPPAQVPRHTTSLTRLWRRHDLADSVTKFLPTQALAMLPNLSRSFEQDKFRMLLVAMRGSGAAAACTGALLSTLQTSGRDAGHHRTVWRGSRGAPGWFLGHKDHADKVNMQHISIVCDDTENEHYLRMERTGQYDRTKGIDFHNKRMGRSCPSGQRRCVRRIRFVFAYEGATDTWDDGLGMSFGLRGPPSDVGRRTIFKFYSRFSTNGLRIMCAGGGEAATLLTVPKHHCEPGRETDGLKTVTVEATFDWNEQRAHVRAATWDDPKNMGAWKILPFQRLPLYSLKVLFLGPGTHFVGDVDVWYYDMPAPPARCRLPFAPCRDDELRFGVGACLDGEGLPACPYGAGPFLLGGAPLGVPPPDESDADY</sequence>
<reference evidence="1" key="1">
    <citation type="submission" date="2021-11" db="EMBL/GenBank/DDBJ databases">
        <authorList>
            <consortium name="Genoscope - CEA"/>
            <person name="William W."/>
        </authorList>
    </citation>
    <scope>NUCLEOTIDE SEQUENCE</scope>
</reference>
<dbReference type="AlphaFoldDB" id="A0A8J2SMF4"/>
<evidence type="ECO:0000313" key="1">
    <source>
        <dbReference type="EMBL" id="CAH0369977.1"/>
    </source>
</evidence>